<dbReference type="EMBL" id="JH687555">
    <property type="protein sequence ID" value="EIN04278.1"/>
    <property type="molecule type" value="Genomic_DNA"/>
</dbReference>
<organism evidence="2 3">
    <name type="scientific">Punctularia strigosozonata (strain HHB-11173)</name>
    <name type="common">White-rot fungus</name>
    <dbReference type="NCBI Taxonomy" id="741275"/>
    <lineage>
        <taxon>Eukaryota</taxon>
        <taxon>Fungi</taxon>
        <taxon>Dikarya</taxon>
        <taxon>Basidiomycota</taxon>
        <taxon>Agaricomycotina</taxon>
        <taxon>Agaricomycetes</taxon>
        <taxon>Corticiales</taxon>
        <taxon>Punctulariaceae</taxon>
        <taxon>Punctularia</taxon>
    </lineage>
</organism>
<sequence length="211" mass="21518">MNSLTSSCANRFCLVRGFSPLSIPDLPVTHAPGSILHLGPLDIFWRSGFDEPGRLITSTLSCRIPLPPAAPAPTARSIAPHPPASAVPPYLQGKASVSGGGLTRSGSPQLPIGAQPATPPLGPVPARTGSPFRNRPASVAPSAWPQSPSLVGANVLGIPALAPPPPPPPDFDVDLVVCTRPPNPTPVEEPVTLGFMLSASAPSPPRSSTAS</sequence>
<accession>R7S261</accession>
<dbReference type="HOGENOM" id="CLU_1305401_0_0_1"/>
<gene>
    <name evidence="2" type="ORF">PUNSTDRAFT_146527</name>
</gene>
<evidence type="ECO:0000256" key="1">
    <source>
        <dbReference type="SAM" id="MobiDB-lite"/>
    </source>
</evidence>
<proteinExistence type="predicted"/>
<dbReference type="RefSeq" id="XP_007388421.1">
    <property type="nucleotide sequence ID" value="XM_007388359.1"/>
</dbReference>
<dbReference type="KEGG" id="psq:PUNSTDRAFT_146527"/>
<feature type="region of interest" description="Disordered" evidence="1">
    <location>
        <begin position="71"/>
        <end position="146"/>
    </location>
</feature>
<dbReference type="OrthoDB" id="10250284at2759"/>
<reference evidence="3" key="1">
    <citation type="journal article" date="2012" name="Science">
        <title>The Paleozoic origin of enzymatic lignin decomposition reconstructed from 31 fungal genomes.</title>
        <authorList>
            <person name="Floudas D."/>
            <person name="Binder M."/>
            <person name="Riley R."/>
            <person name="Barry K."/>
            <person name="Blanchette R.A."/>
            <person name="Henrissat B."/>
            <person name="Martinez A.T."/>
            <person name="Otillar R."/>
            <person name="Spatafora J.W."/>
            <person name="Yadav J.S."/>
            <person name="Aerts A."/>
            <person name="Benoit I."/>
            <person name="Boyd A."/>
            <person name="Carlson A."/>
            <person name="Copeland A."/>
            <person name="Coutinho P.M."/>
            <person name="de Vries R.P."/>
            <person name="Ferreira P."/>
            <person name="Findley K."/>
            <person name="Foster B."/>
            <person name="Gaskell J."/>
            <person name="Glotzer D."/>
            <person name="Gorecki P."/>
            <person name="Heitman J."/>
            <person name="Hesse C."/>
            <person name="Hori C."/>
            <person name="Igarashi K."/>
            <person name="Jurgens J.A."/>
            <person name="Kallen N."/>
            <person name="Kersten P."/>
            <person name="Kohler A."/>
            <person name="Kuees U."/>
            <person name="Kumar T.K.A."/>
            <person name="Kuo A."/>
            <person name="LaButti K."/>
            <person name="Larrondo L.F."/>
            <person name="Lindquist E."/>
            <person name="Ling A."/>
            <person name="Lombard V."/>
            <person name="Lucas S."/>
            <person name="Lundell T."/>
            <person name="Martin R."/>
            <person name="McLaughlin D.J."/>
            <person name="Morgenstern I."/>
            <person name="Morin E."/>
            <person name="Murat C."/>
            <person name="Nagy L.G."/>
            <person name="Nolan M."/>
            <person name="Ohm R.A."/>
            <person name="Patyshakuliyeva A."/>
            <person name="Rokas A."/>
            <person name="Ruiz-Duenas F.J."/>
            <person name="Sabat G."/>
            <person name="Salamov A."/>
            <person name="Samejima M."/>
            <person name="Schmutz J."/>
            <person name="Slot J.C."/>
            <person name="St John F."/>
            <person name="Stenlid J."/>
            <person name="Sun H."/>
            <person name="Sun S."/>
            <person name="Syed K."/>
            <person name="Tsang A."/>
            <person name="Wiebenga A."/>
            <person name="Young D."/>
            <person name="Pisabarro A."/>
            <person name="Eastwood D.C."/>
            <person name="Martin F."/>
            <person name="Cullen D."/>
            <person name="Grigoriev I.V."/>
            <person name="Hibbett D.S."/>
        </authorList>
    </citation>
    <scope>NUCLEOTIDE SEQUENCE [LARGE SCALE GENOMIC DNA]</scope>
    <source>
        <strain evidence="3">HHB-11173 SS5</strain>
    </source>
</reference>
<dbReference type="GeneID" id="18881667"/>
<protein>
    <submittedName>
        <fullName evidence="2">Uncharacterized protein</fullName>
    </submittedName>
</protein>
<keyword evidence="3" id="KW-1185">Reference proteome</keyword>
<dbReference type="Proteomes" id="UP000054196">
    <property type="component" value="Unassembled WGS sequence"/>
</dbReference>
<name>R7S261_PUNST</name>
<evidence type="ECO:0000313" key="3">
    <source>
        <dbReference type="Proteomes" id="UP000054196"/>
    </source>
</evidence>
<dbReference type="AlphaFoldDB" id="R7S261"/>
<evidence type="ECO:0000313" key="2">
    <source>
        <dbReference type="EMBL" id="EIN04278.1"/>
    </source>
</evidence>